<dbReference type="PROSITE" id="PS01334">
    <property type="entry name" value="PYRASE_CYS"/>
    <property type="match status" value="1"/>
</dbReference>
<reference evidence="7" key="1">
    <citation type="submission" date="2021-05" db="EMBL/GenBank/DDBJ databases">
        <authorList>
            <person name="Sun Q."/>
            <person name="Inoue M."/>
        </authorList>
    </citation>
    <scope>NUCLEOTIDE SEQUENCE</scope>
    <source>
        <strain evidence="7">VKM B-3255</strain>
    </source>
</reference>
<dbReference type="Pfam" id="PF01470">
    <property type="entry name" value="Peptidase_C15"/>
    <property type="match status" value="1"/>
</dbReference>
<gene>
    <name evidence="7" type="ORF">KIP89_16905</name>
</gene>
<dbReference type="InterPro" id="IPR036440">
    <property type="entry name" value="Peptidase_C15-like_sf"/>
</dbReference>
<keyword evidence="5" id="KW-0788">Thiol protease</keyword>
<evidence type="ECO:0000256" key="6">
    <source>
        <dbReference type="PROSITE-ProRule" id="PRU10077"/>
    </source>
</evidence>
<dbReference type="EMBL" id="JAHCQH010000021">
    <property type="protein sequence ID" value="MBS9478789.1"/>
    <property type="molecule type" value="Genomic_DNA"/>
</dbReference>
<dbReference type="PANTHER" id="PTHR23402:SF1">
    <property type="entry name" value="PYROGLUTAMYL-PEPTIDASE I"/>
    <property type="match status" value="1"/>
</dbReference>
<organism evidence="7 8">
    <name type="scientific">Ancylobacter radicis</name>
    <dbReference type="NCBI Taxonomy" id="2836179"/>
    <lineage>
        <taxon>Bacteria</taxon>
        <taxon>Pseudomonadati</taxon>
        <taxon>Pseudomonadota</taxon>
        <taxon>Alphaproteobacteria</taxon>
        <taxon>Hyphomicrobiales</taxon>
        <taxon>Xanthobacteraceae</taxon>
        <taxon>Ancylobacter</taxon>
    </lineage>
</organism>
<proteinExistence type="inferred from homology"/>
<dbReference type="PIRSF" id="PIRSF015592">
    <property type="entry name" value="Prld-crbxl_pptds"/>
    <property type="match status" value="1"/>
</dbReference>
<dbReference type="RefSeq" id="WP_213756756.1">
    <property type="nucleotide sequence ID" value="NZ_JAHCQH010000021.1"/>
</dbReference>
<dbReference type="EC" id="3.4.19.3" evidence="6"/>
<dbReference type="SUPFAM" id="SSF53182">
    <property type="entry name" value="Pyrrolidone carboxyl peptidase (pyroglutamate aminopeptidase)"/>
    <property type="match status" value="1"/>
</dbReference>
<dbReference type="InterPro" id="IPR016125">
    <property type="entry name" value="Peptidase_C15-like"/>
</dbReference>
<dbReference type="InterPro" id="IPR000816">
    <property type="entry name" value="Peptidase_C15"/>
</dbReference>
<evidence type="ECO:0000313" key="7">
    <source>
        <dbReference type="EMBL" id="MBS9478789.1"/>
    </source>
</evidence>
<evidence type="ECO:0000313" key="8">
    <source>
        <dbReference type="Proteomes" id="UP001166585"/>
    </source>
</evidence>
<evidence type="ECO:0000256" key="3">
    <source>
        <dbReference type="ARBA" id="ARBA00022670"/>
    </source>
</evidence>
<dbReference type="PANTHER" id="PTHR23402">
    <property type="entry name" value="PROTEASE FAMILY C15 PYROGLUTAMYL-PEPTIDASE I-RELATED"/>
    <property type="match status" value="1"/>
</dbReference>
<accession>A0ABS5RAU9</accession>
<sequence>MAPGPAPVSILITGFGRFPGAPDNPSASLARALARSRRFPGAHLTADVLPTLWRTAEDFPARLERERPDIVLMIGLAARRPHLCVERLGRNGGGVFPDAGRRRPARRVLAPGGPAGIASTAEPVALLHALRGARVPARLSRDAGRYICNALAYRAYGWARAQGRLAIFIHVPLPRPGLSLTQMRRALEALLRALIAQHRARALMAAARR</sequence>
<dbReference type="Gene3D" id="3.40.630.20">
    <property type="entry name" value="Peptidase C15, pyroglutamyl peptidase I-like"/>
    <property type="match status" value="1"/>
</dbReference>
<dbReference type="InterPro" id="IPR033694">
    <property type="entry name" value="PGPEP1_Cys_AS"/>
</dbReference>
<dbReference type="PRINTS" id="PR00706">
    <property type="entry name" value="PYROGLUPTASE"/>
</dbReference>
<keyword evidence="4" id="KW-0378">Hydrolase</keyword>
<evidence type="ECO:0000256" key="2">
    <source>
        <dbReference type="ARBA" id="ARBA00022490"/>
    </source>
</evidence>
<feature type="active site" evidence="6">
    <location>
        <position position="148"/>
    </location>
</feature>
<evidence type="ECO:0000256" key="1">
    <source>
        <dbReference type="ARBA" id="ARBA00006641"/>
    </source>
</evidence>
<evidence type="ECO:0000256" key="4">
    <source>
        <dbReference type="ARBA" id="ARBA00022801"/>
    </source>
</evidence>
<protein>
    <recommendedName>
        <fullName evidence="6">Pyroglutamyl-peptidase I</fullName>
        <ecNumber evidence="6">3.4.19.3</ecNumber>
    </recommendedName>
</protein>
<keyword evidence="2" id="KW-0963">Cytoplasm</keyword>
<comment type="similarity">
    <text evidence="1">Belongs to the peptidase C15 family.</text>
</comment>
<comment type="caution">
    <text evidence="7">The sequence shown here is derived from an EMBL/GenBank/DDBJ whole genome shotgun (WGS) entry which is preliminary data.</text>
</comment>
<name>A0ABS5RAU9_9HYPH</name>
<keyword evidence="3" id="KW-0645">Protease</keyword>
<evidence type="ECO:0000256" key="5">
    <source>
        <dbReference type="ARBA" id="ARBA00022807"/>
    </source>
</evidence>
<keyword evidence="8" id="KW-1185">Reference proteome</keyword>
<dbReference type="Proteomes" id="UP001166585">
    <property type="component" value="Unassembled WGS sequence"/>
</dbReference>
<comment type="catalytic activity">
    <reaction evidence="6">
        <text>Release of an N-terminal pyroglutamyl group from a polypeptide, the second amino acid generally not being Pro.</text>
        <dbReference type="EC" id="3.4.19.3"/>
    </reaction>
</comment>